<feature type="transmembrane region" description="Helical" evidence="1">
    <location>
        <begin position="73"/>
        <end position="92"/>
    </location>
</feature>
<evidence type="ECO:0008006" key="4">
    <source>
        <dbReference type="Google" id="ProtNLM"/>
    </source>
</evidence>
<organism evidence="2 3">
    <name type="scientific">Shivajiella indica</name>
    <dbReference type="NCBI Taxonomy" id="872115"/>
    <lineage>
        <taxon>Bacteria</taxon>
        <taxon>Pseudomonadati</taxon>
        <taxon>Bacteroidota</taxon>
        <taxon>Cytophagia</taxon>
        <taxon>Cytophagales</taxon>
        <taxon>Cyclobacteriaceae</taxon>
        <taxon>Shivajiella</taxon>
    </lineage>
</organism>
<evidence type="ECO:0000256" key="1">
    <source>
        <dbReference type="SAM" id="Phobius"/>
    </source>
</evidence>
<protein>
    <recommendedName>
        <fullName evidence="4">Zinc ribbon domain-containing protein</fullName>
    </recommendedName>
</protein>
<keyword evidence="1" id="KW-1133">Transmembrane helix</keyword>
<sequence>MGQKKCPHCGEWSKWTTNMNDLCEHCGQSLGGKDLEYHQIRERDKQANNEQWIFYIKETDSAFMKGLKTVGNVFYTIYIAILTFLAWLVAIMPG</sequence>
<dbReference type="RefSeq" id="WP_380806676.1">
    <property type="nucleotide sequence ID" value="NZ_JBHUIV010000034.1"/>
</dbReference>
<dbReference type="EMBL" id="JBHUIV010000034">
    <property type="protein sequence ID" value="MFD2203748.1"/>
    <property type="molecule type" value="Genomic_DNA"/>
</dbReference>
<gene>
    <name evidence="2" type="ORF">ACFSKV_19385</name>
</gene>
<accession>A0ABW5BFY1</accession>
<proteinExistence type="predicted"/>
<dbReference type="Proteomes" id="UP001597414">
    <property type="component" value="Unassembled WGS sequence"/>
</dbReference>
<keyword evidence="3" id="KW-1185">Reference proteome</keyword>
<keyword evidence="1" id="KW-0812">Transmembrane</keyword>
<reference evidence="3" key="1">
    <citation type="journal article" date="2019" name="Int. J. Syst. Evol. Microbiol.">
        <title>The Global Catalogue of Microorganisms (GCM) 10K type strain sequencing project: providing services to taxonomists for standard genome sequencing and annotation.</title>
        <authorList>
            <consortium name="The Broad Institute Genomics Platform"/>
            <consortium name="The Broad Institute Genome Sequencing Center for Infectious Disease"/>
            <person name="Wu L."/>
            <person name="Ma J."/>
        </authorList>
    </citation>
    <scope>NUCLEOTIDE SEQUENCE [LARGE SCALE GENOMIC DNA]</scope>
    <source>
        <strain evidence="3">KCTC 19812</strain>
    </source>
</reference>
<evidence type="ECO:0000313" key="2">
    <source>
        <dbReference type="EMBL" id="MFD2203748.1"/>
    </source>
</evidence>
<keyword evidence="1" id="KW-0472">Membrane</keyword>
<name>A0ABW5BFY1_9BACT</name>
<comment type="caution">
    <text evidence="2">The sequence shown here is derived from an EMBL/GenBank/DDBJ whole genome shotgun (WGS) entry which is preliminary data.</text>
</comment>
<evidence type="ECO:0000313" key="3">
    <source>
        <dbReference type="Proteomes" id="UP001597414"/>
    </source>
</evidence>